<reference evidence="1" key="1">
    <citation type="submission" date="2019-11" db="EMBL/GenBank/DDBJ databases">
        <title>Acidithiobacillus ferrianus sp. nov.: a facultatively anaerobic and extremely acidophilic chemolithoautotroph.</title>
        <authorList>
            <person name="Norris P.R."/>
            <person name="Falagan C."/>
            <person name="Moya-Beltran A."/>
            <person name="Castro M."/>
            <person name="Quatrini R."/>
            <person name="Johnson D.B."/>
        </authorList>
    </citation>
    <scope>NUCLEOTIDE SEQUENCE [LARGE SCALE GENOMIC DNA]</scope>
    <source>
        <strain evidence="1">MG</strain>
    </source>
</reference>
<dbReference type="GO" id="GO:0016740">
    <property type="term" value="F:transferase activity"/>
    <property type="evidence" value="ECO:0007669"/>
    <property type="project" value="UniProtKB-KW"/>
</dbReference>
<sequence>MEWCERFKEFRERQRCVVYFPNVHEGEATEAYAIFLSLIRVRMGIMVLAPDREERYEPVYRDAQKYHLQTIRHSRLFTSHVPIKTRVYFVETAAARDAFYGCADLCVPGGTLVGGAVDLAQPIADGCPLILGPKMPDNAARRGLLAAGGAVWAQSIAEIVDLAKVWLDDPVAAKASARQARMWWAQHGGD</sequence>
<organism evidence="1">
    <name type="scientific">Acidithiobacillus ferrianus</name>
    <dbReference type="NCBI Taxonomy" id="2678518"/>
    <lineage>
        <taxon>Bacteria</taxon>
        <taxon>Pseudomonadati</taxon>
        <taxon>Pseudomonadota</taxon>
        <taxon>Acidithiobacillia</taxon>
        <taxon>Acidithiobacillales</taxon>
        <taxon>Acidithiobacillaceae</taxon>
        <taxon>Acidithiobacillus</taxon>
    </lineage>
</organism>
<name>A0A845UC44_9PROT</name>
<gene>
    <name evidence="1" type="ORF">GL267_14255</name>
</gene>
<accession>A0A845UC44</accession>
<comment type="caution">
    <text evidence="1">The sequence shown here is derived from an EMBL/GenBank/DDBJ whole genome shotgun (WGS) entry which is preliminary data.</text>
</comment>
<proteinExistence type="predicted"/>
<keyword evidence="1" id="KW-0808">Transferase</keyword>
<dbReference type="RefSeq" id="WP_163099082.1">
    <property type="nucleotide sequence ID" value="NZ_CP127523.1"/>
</dbReference>
<dbReference type="AlphaFoldDB" id="A0A845UC44"/>
<dbReference type="EMBL" id="WNJL01000040">
    <property type="protein sequence ID" value="NDU43739.1"/>
    <property type="molecule type" value="Genomic_DNA"/>
</dbReference>
<evidence type="ECO:0000313" key="1">
    <source>
        <dbReference type="EMBL" id="NDU43739.1"/>
    </source>
</evidence>
<protein>
    <submittedName>
        <fullName evidence="1">3-deoxy-D-manno-octulosonic acid transferase</fullName>
    </submittedName>
</protein>
<dbReference type="Gene3D" id="3.40.50.2000">
    <property type="entry name" value="Glycogen Phosphorylase B"/>
    <property type="match status" value="1"/>
</dbReference>